<feature type="non-terminal residue" evidence="1">
    <location>
        <position position="1"/>
    </location>
</feature>
<evidence type="ECO:0000313" key="1">
    <source>
        <dbReference type="EMBL" id="KAH9291751.1"/>
    </source>
</evidence>
<dbReference type="AlphaFoldDB" id="A0AA38C2G0"/>
<evidence type="ECO:0000313" key="2">
    <source>
        <dbReference type="Proteomes" id="UP000824469"/>
    </source>
</evidence>
<dbReference type="OMA" id="HLVEMWN"/>
<gene>
    <name evidence="1" type="ORF">KI387_043061</name>
</gene>
<comment type="caution">
    <text evidence="1">The sequence shown here is derived from an EMBL/GenBank/DDBJ whole genome shotgun (WGS) entry which is preliminary data.</text>
</comment>
<organism evidence="1 2">
    <name type="scientific">Taxus chinensis</name>
    <name type="common">Chinese yew</name>
    <name type="synonym">Taxus wallichiana var. chinensis</name>
    <dbReference type="NCBI Taxonomy" id="29808"/>
    <lineage>
        <taxon>Eukaryota</taxon>
        <taxon>Viridiplantae</taxon>
        <taxon>Streptophyta</taxon>
        <taxon>Embryophyta</taxon>
        <taxon>Tracheophyta</taxon>
        <taxon>Spermatophyta</taxon>
        <taxon>Pinopsida</taxon>
        <taxon>Pinidae</taxon>
        <taxon>Conifers II</taxon>
        <taxon>Cupressales</taxon>
        <taxon>Taxaceae</taxon>
        <taxon>Taxus</taxon>
    </lineage>
</organism>
<proteinExistence type="predicted"/>
<accession>A0AA38C2G0</accession>
<keyword evidence="2" id="KW-1185">Reference proteome</keyword>
<sequence>RSVQDHLMIAHLVEMWNILDKIRPFKIKLKNYIKKFIEEDKIDLIKRAPEKDVMNLISVGGFWLEQKLDETIHSYEEKGESLQYSEIKADNMKVSNNGGKQEKETVVTESKEILKEISLSRTPG</sequence>
<protein>
    <submittedName>
        <fullName evidence="1">Uncharacterized protein</fullName>
    </submittedName>
</protein>
<feature type="non-terminal residue" evidence="1">
    <location>
        <position position="124"/>
    </location>
</feature>
<reference evidence="1 2" key="1">
    <citation type="journal article" date="2021" name="Nat. Plants">
        <title>The Taxus genome provides insights into paclitaxel biosynthesis.</title>
        <authorList>
            <person name="Xiong X."/>
            <person name="Gou J."/>
            <person name="Liao Q."/>
            <person name="Li Y."/>
            <person name="Zhou Q."/>
            <person name="Bi G."/>
            <person name="Li C."/>
            <person name="Du R."/>
            <person name="Wang X."/>
            <person name="Sun T."/>
            <person name="Guo L."/>
            <person name="Liang H."/>
            <person name="Lu P."/>
            <person name="Wu Y."/>
            <person name="Zhang Z."/>
            <person name="Ro D.K."/>
            <person name="Shang Y."/>
            <person name="Huang S."/>
            <person name="Yan J."/>
        </authorList>
    </citation>
    <scope>NUCLEOTIDE SEQUENCE [LARGE SCALE GENOMIC DNA]</scope>
    <source>
        <strain evidence="1">Ta-2019</strain>
    </source>
</reference>
<dbReference type="Proteomes" id="UP000824469">
    <property type="component" value="Unassembled WGS sequence"/>
</dbReference>
<name>A0AA38C2G0_TAXCH</name>
<dbReference type="EMBL" id="JAHRHJ020003423">
    <property type="protein sequence ID" value="KAH9291751.1"/>
    <property type="molecule type" value="Genomic_DNA"/>
</dbReference>